<evidence type="ECO:0000313" key="2">
    <source>
        <dbReference type="Proteomes" id="UP000075683"/>
    </source>
</evidence>
<dbReference type="STRING" id="301148.B4135_4272"/>
<protein>
    <submittedName>
        <fullName evidence="1">Uncharacterized protein</fullName>
    </submittedName>
</protein>
<dbReference type="OrthoDB" id="2974005at2"/>
<dbReference type="EMBL" id="LQYT01000147">
    <property type="protein sequence ID" value="KYD07591.1"/>
    <property type="molecule type" value="Genomic_DNA"/>
</dbReference>
<proteinExistence type="predicted"/>
<dbReference type="RefSeq" id="WP_160331595.1">
    <property type="nucleotide sequence ID" value="NZ_JBAIZG010000019.1"/>
</dbReference>
<organism evidence="1 2">
    <name type="scientific">Caldibacillus debilis</name>
    <dbReference type="NCBI Taxonomy" id="301148"/>
    <lineage>
        <taxon>Bacteria</taxon>
        <taxon>Bacillati</taxon>
        <taxon>Bacillota</taxon>
        <taxon>Bacilli</taxon>
        <taxon>Bacillales</taxon>
        <taxon>Bacillaceae</taxon>
        <taxon>Caldibacillus</taxon>
    </lineage>
</organism>
<reference evidence="1 2" key="1">
    <citation type="submission" date="2016-01" db="EMBL/GenBank/DDBJ databases">
        <title>Draft Genome Sequences of Seven Thermophilic Sporeformers Isolated from Foods.</title>
        <authorList>
            <person name="Berendsen E.M."/>
            <person name="Wells-Bennik M.H."/>
            <person name="Krawcyk A.O."/>
            <person name="De Jong A."/>
            <person name="Holsappel S."/>
            <person name="Eijlander R.T."/>
            <person name="Kuipers O.P."/>
        </authorList>
    </citation>
    <scope>NUCLEOTIDE SEQUENCE [LARGE SCALE GENOMIC DNA]</scope>
    <source>
        <strain evidence="1 2">B4135</strain>
    </source>
</reference>
<accession>A0A150L5L3</accession>
<gene>
    <name evidence="1" type="ORF">B4135_4272</name>
</gene>
<sequence>MNILKVLLGKSSEKQGCCAIQIVEMKESEKMVPISAKERECCPSGSDRECC</sequence>
<dbReference type="Proteomes" id="UP000075683">
    <property type="component" value="Unassembled WGS sequence"/>
</dbReference>
<name>A0A150L5L3_9BACI</name>
<comment type="caution">
    <text evidence="1">The sequence shown here is derived from an EMBL/GenBank/DDBJ whole genome shotgun (WGS) entry which is preliminary data.</text>
</comment>
<dbReference type="AlphaFoldDB" id="A0A150L5L3"/>
<evidence type="ECO:0000313" key="1">
    <source>
        <dbReference type="EMBL" id="KYD07591.1"/>
    </source>
</evidence>